<proteinExistence type="predicted"/>
<keyword evidence="2" id="KW-1185">Reference proteome</keyword>
<reference evidence="1 2" key="1">
    <citation type="submission" date="2023-08" db="EMBL/GenBank/DDBJ databases">
        <title>Draft genome sequence of Algoriphagus taiwanensis.</title>
        <authorList>
            <person name="Takatani N."/>
            <person name="Hosokawa M."/>
            <person name="Sawabe T."/>
        </authorList>
    </citation>
    <scope>NUCLEOTIDE SEQUENCE [LARGE SCALE GENOMIC DNA]</scope>
    <source>
        <strain evidence="1 2">JCM 19755</strain>
    </source>
</reference>
<dbReference type="EMBL" id="BTPE01000001">
    <property type="protein sequence ID" value="GMQ31956.1"/>
    <property type="molecule type" value="Genomic_DNA"/>
</dbReference>
<evidence type="ECO:0000313" key="1">
    <source>
        <dbReference type="EMBL" id="GMQ31956.1"/>
    </source>
</evidence>
<dbReference type="Proteomes" id="UP001307705">
    <property type="component" value="Unassembled WGS sequence"/>
</dbReference>
<gene>
    <name evidence="1" type="ORF">Ataiwa_02280</name>
</gene>
<sequence length="54" mass="6075">MTAKKHWESDRSFLTNHPATLSDQSIIQYPHLRGNAFTPLLKVLLLIGMEAALV</sequence>
<accession>A0ABQ6PVG2</accession>
<organism evidence="1 2">
    <name type="scientific">Algoriphagus taiwanensis</name>
    <dbReference type="NCBI Taxonomy" id="1445656"/>
    <lineage>
        <taxon>Bacteria</taxon>
        <taxon>Pseudomonadati</taxon>
        <taxon>Bacteroidota</taxon>
        <taxon>Cytophagia</taxon>
        <taxon>Cytophagales</taxon>
        <taxon>Cyclobacteriaceae</taxon>
        <taxon>Algoriphagus</taxon>
    </lineage>
</organism>
<evidence type="ECO:0000313" key="2">
    <source>
        <dbReference type="Proteomes" id="UP001307705"/>
    </source>
</evidence>
<comment type="caution">
    <text evidence="1">The sequence shown here is derived from an EMBL/GenBank/DDBJ whole genome shotgun (WGS) entry which is preliminary data.</text>
</comment>
<protein>
    <submittedName>
        <fullName evidence="1">Uncharacterized protein</fullName>
    </submittedName>
</protein>
<name>A0ABQ6PVG2_9BACT</name>